<dbReference type="PANTHER" id="PTHR48081">
    <property type="entry name" value="AB HYDROLASE SUPERFAMILY PROTEIN C4A8.06C"/>
    <property type="match status" value="1"/>
</dbReference>
<evidence type="ECO:0000313" key="3">
    <source>
        <dbReference type="EMBL" id="MBK1894278.1"/>
    </source>
</evidence>
<dbReference type="Gene3D" id="3.40.50.1820">
    <property type="entry name" value="alpha/beta hydrolase"/>
    <property type="match status" value="1"/>
</dbReference>
<accession>A0ABS1FPB4</accession>
<dbReference type="Proteomes" id="UP000628669">
    <property type="component" value="Unassembled WGS sequence"/>
</dbReference>
<dbReference type="Pfam" id="PF20434">
    <property type="entry name" value="BD-FAE"/>
    <property type="match status" value="1"/>
</dbReference>
<protein>
    <submittedName>
        <fullName evidence="3">Alpha/beta hydrolase</fullName>
    </submittedName>
</protein>
<name>A0ABS1FPB4_9FLAO</name>
<reference evidence="4" key="1">
    <citation type="submission" date="2021-01" db="EMBL/GenBank/DDBJ databases">
        <title>Genome public.</title>
        <authorList>
            <person name="Liu C."/>
            <person name="Sun Q."/>
        </authorList>
    </citation>
    <scope>NUCLEOTIDE SEQUENCE [LARGE SCALE GENOMIC DNA]</scope>
    <source>
        <strain evidence="4">YIM B02567</strain>
    </source>
</reference>
<comment type="caution">
    <text evidence="3">The sequence shown here is derived from an EMBL/GenBank/DDBJ whole genome shotgun (WGS) entry which is preliminary data.</text>
</comment>
<dbReference type="InterPro" id="IPR049492">
    <property type="entry name" value="BD-FAE-like_dom"/>
</dbReference>
<gene>
    <name evidence="3" type="ORF">JHL15_00755</name>
</gene>
<dbReference type="InterPro" id="IPR029058">
    <property type="entry name" value="AB_hydrolase_fold"/>
</dbReference>
<dbReference type="GO" id="GO:0016787">
    <property type="term" value="F:hydrolase activity"/>
    <property type="evidence" value="ECO:0007669"/>
    <property type="project" value="UniProtKB-KW"/>
</dbReference>
<proteinExistence type="predicted"/>
<evidence type="ECO:0000259" key="2">
    <source>
        <dbReference type="Pfam" id="PF20434"/>
    </source>
</evidence>
<evidence type="ECO:0000256" key="1">
    <source>
        <dbReference type="ARBA" id="ARBA00022801"/>
    </source>
</evidence>
<dbReference type="PANTHER" id="PTHR48081:SF33">
    <property type="entry name" value="KYNURENINE FORMAMIDASE"/>
    <property type="match status" value="1"/>
</dbReference>
<evidence type="ECO:0000313" key="4">
    <source>
        <dbReference type="Proteomes" id="UP000628669"/>
    </source>
</evidence>
<dbReference type="EMBL" id="JAENHK010000001">
    <property type="protein sequence ID" value="MBK1894278.1"/>
    <property type="molecule type" value="Genomic_DNA"/>
</dbReference>
<feature type="domain" description="BD-FAE-like" evidence="2">
    <location>
        <begin position="48"/>
        <end position="240"/>
    </location>
</feature>
<dbReference type="RefSeq" id="WP_200241574.1">
    <property type="nucleotide sequence ID" value="NZ_JAENHK010000001.1"/>
</dbReference>
<keyword evidence="4" id="KW-1185">Reference proteome</keyword>
<organism evidence="3 4">
    <name type="scientific">Chryseobacterium paridis</name>
    <dbReference type="NCBI Taxonomy" id="2800328"/>
    <lineage>
        <taxon>Bacteria</taxon>
        <taxon>Pseudomonadati</taxon>
        <taxon>Bacteroidota</taxon>
        <taxon>Flavobacteriia</taxon>
        <taxon>Flavobacteriales</taxon>
        <taxon>Weeksellaceae</taxon>
        <taxon>Chryseobacterium group</taxon>
        <taxon>Chryseobacterium</taxon>
    </lineage>
</organism>
<dbReference type="SUPFAM" id="SSF53474">
    <property type="entry name" value="alpha/beta-Hydrolases"/>
    <property type="match status" value="1"/>
</dbReference>
<sequence>MKKLLIVFGCLLLLLFNGCKKKTIQLGNKTSFESEENISYGDDPEQKLDLYIPAHSNSKPVVFIMIHGGGWRSGNKSELTFFTLQMMQQLPKAIFANINYRLASISRFGIPNQSDDISKAIEHLEKMLKYKPRFILLGNSAGGHLSMLYAYQYDPYKKVKAVINIVGPSDLADPAFKTYFDYSFVENHLADPKVLPSGLSMANFISPVRWINTTSAPTFSYYGKNDQVIPLSQKVILDSVLNKNNVFHQSFEFNGGHLDWDKDKNNTFLINKVAQFIQDLDKQ</sequence>
<dbReference type="InterPro" id="IPR050300">
    <property type="entry name" value="GDXG_lipolytic_enzyme"/>
</dbReference>
<keyword evidence="1 3" id="KW-0378">Hydrolase</keyword>